<dbReference type="SUPFAM" id="SSF56235">
    <property type="entry name" value="N-terminal nucleophile aminohydrolases (Ntn hydrolases)"/>
    <property type="match status" value="1"/>
</dbReference>
<organism evidence="5">
    <name type="scientific">Paramoeba aestuarina</name>
    <dbReference type="NCBI Taxonomy" id="180227"/>
    <lineage>
        <taxon>Eukaryota</taxon>
        <taxon>Amoebozoa</taxon>
        <taxon>Discosea</taxon>
        <taxon>Flabellinia</taxon>
        <taxon>Dactylopodida</taxon>
        <taxon>Paramoebidae</taxon>
        <taxon>Paramoeba</taxon>
    </lineage>
</organism>
<dbReference type="PROSITE" id="PS00854">
    <property type="entry name" value="PROTEASOME_BETA_1"/>
    <property type="match status" value="1"/>
</dbReference>
<dbReference type="AlphaFoldDB" id="A0A7S4KS99"/>
<sequence>MATTGSVLALQYKGGLLLACDTLVSYGSLAIIPNVSRCVAVTRYTVISSSGSFSDFQSVVSRLRQICHAKRIEQNYEPSPSEVFTLLQRLLYSMRSDMKPLQCTIVVAGIHSQGPAVCERIEFIGVLDNLGTHWTAEYAGTSYAQHIAVPLIREHIEKVGVPDSREDALDLLQRSLRILFYRECRSSNRWIITDISSAGITQMPPRVLDTSFSLEGYKFDKTAVLRV</sequence>
<keyword evidence="1 4" id="KW-0963">Cytoplasm</keyword>
<dbReference type="PANTHER" id="PTHR32194">
    <property type="entry name" value="METALLOPROTEASE TLDD"/>
    <property type="match status" value="1"/>
</dbReference>
<dbReference type="Gene3D" id="3.60.20.10">
    <property type="entry name" value="Glutamine Phosphoribosylpyrophosphate, subunit 1, domain 1"/>
    <property type="match status" value="1"/>
</dbReference>
<evidence type="ECO:0000313" key="5">
    <source>
        <dbReference type="EMBL" id="CAE2303965.1"/>
    </source>
</evidence>
<dbReference type="GO" id="GO:0019774">
    <property type="term" value="C:proteasome core complex, beta-subunit complex"/>
    <property type="evidence" value="ECO:0007669"/>
    <property type="project" value="UniProtKB-UniRule"/>
</dbReference>
<dbReference type="EMBL" id="HBKR01016096">
    <property type="protein sequence ID" value="CAE2303965.1"/>
    <property type="molecule type" value="Transcribed_RNA"/>
</dbReference>
<dbReference type="InterPro" id="IPR016295">
    <property type="entry name" value="Proteasome_beta4"/>
</dbReference>
<dbReference type="InterPro" id="IPR029055">
    <property type="entry name" value="Ntn_hydrolases_N"/>
</dbReference>
<dbReference type="PANTHER" id="PTHR32194:SF6">
    <property type="entry name" value="PROTEASOME SUBUNIT BETA"/>
    <property type="match status" value="1"/>
</dbReference>
<dbReference type="InterPro" id="IPR001353">
    <property type="entry name" value="Proteasome_sua/b"/>
</dbReference>
<comment type="similarity">
    <text evidence="4">Belongs to the peptidase T1B family.</text>
</comment>
<dbReference type="InterPro" id="IPR016050">
    <property type="entry name" value="Proteasome_bsu_CS"/>
</dbReference>
<keyword evidence="2 4" id="KW-0647">Proteasome</keyword>
<dbReference type="GO" id="GO:0005737">
    <property type="term" value="C:cytoplasm"/>
    <property type="evidence" value="ECO:0007669"/>
    <property type="project" value="UniProtKB-SubCell"/>
</dbReference>
<comment type="subcellular location">
    <subcellularLocation>
        <location evidence="4">Cytoplasm</location>
    </subcellularLocation>
    <subcellularLocation>
        <location evidence="4">Nucleus</location>
    </subcellularLocation>
</comment>
<evidence type="ECO:0000256" key="2">
    <source>
        <dbReference type="ARBA" id="ARBA00022942"/>
    </source>
</evidence>
<gene>
    <name evidence="5" type="ORF">NAES01612_LOCUS10657</name>
</gene>
<dbReference type="PIRSF" id="PIRSF001213">
    <property type="entry name" value="Psome_endopept_beta"/>
    <property type="match status" value="1"/>
</dbReference>
<protein>
    <recommendedName>
        <fullName evidence="4">Proteasome subunit beta</fullName>
    </recommendedName>
</protein>
<keyword evidence="3 4" id="KW-0539">Nucleus</keyword>
<proteinExistence type="inferred from homology"/>
<comment type="function">
    <text evidence="4">Non-catalytic component of the proteasome.</text>
</comment>
<dbReference type="GO" id="GO:0010498">
    <property type="term" value="P:proteasomal protein catabolic process"/>
    <property type="evidence" value="ECO:0007669"/>
    <property type="project" value="UniProtKB-ARBA"/>
</dbReference>
<evidence type="ECO:0000256" key="1">
    <source>
        <dbReference type="ARBA" id="ARBA00022490"/>
    </source>
</evidence>
<evidence type="ECO:0000256" key="3">
    <source>
        <dbReference type="ARBA" id="ARBA00023242"/>
    </source>
</evidence>
<dbReference type="Pfam" id="PF00227">
    <property type="entry name" value="Proteasome"/>
    <property type="match status" value="1"/>
</dbReference>
<reference evidence="5" key="1">
    <citation type="submission" date="2021-01" db="EMBL/GenBank/DDBJ databases">
        <authorList>
            <person name="Corre E."/>
            <person name="Pelletier E."/>
            <person name="Niang G."/>
            <person name="Scheremetjew M."/>
            <person name="Finn R."/>
            <person name="Kale V."/>
            <person name="Holt S."/>
            <person name="Cochrane G."/>
            <person name="Meng A."/>
            <person name="Brown T."/>
            <person name="Cohen L."/>
        </authorList>
    </citation>
    <scope>NUCLEOTIDE SEQUENCE</scope>
    <source>
        <strain evidence="5">SoJaBio B1-5/56/2</strain>
    </source>
</reference>
<evidence type="ECO:0000256" key="4">
    <source>
        <dbReference type="PIRNR" id="PIRNR001213"/>
    </source>
</evidence>
<dbReference type="InterPro" id="IPR023333">
    <property type="entry name" value="Proteasome_suB-type"/>
</dbReference>
<accession>A0A7S4KS99</accession>
<name>A0A7S4KS99_9EUKA</name>
<dbReference type="GO" id="GO:0005634">
    <property type="term" value="C:nucleus"/>
    <property type="evidence" value="ECO:0007669"/>
    <property type="project" value="UniProtKB-SubCell"/>
</dbReference>